<evidence type="ECO:0000256" key="2">
    <source>
        <dbReference type="ARBA" id="ARBA00009800"/>
    </source>
</evidence>
<comment type="caution">
    <text evidence="12">The sequence shown here is derived from an EMBL/GenBank/DDBJ whole genome shotgun (WGS) entry which is preliminary data.</text>
</comment>
<dbReference type="OMA" id="HASACER"/>
<feature type="signal peptide" evidence="11">
    <location>
        <begin position="1"/>
        <end position="25"/>
    </location>
</feature>
<keyword evidence="5" id="KW-0378">Hydrolase</keyword>
<dbReference type="Pfam" id="PF03662">
    <property type="entry name" value="Glyco_hydro_79n"/>
    <property type="match status" value="1"/>
</dbReference>
<keyword evidence="4 11" id="KW-0732">Signal</keyword>
<name>A0AA38H1F9_TAXCH</name>
<reference evidence="12 13" key="1">
    <citation type="journal article" date="2021" name="Nat. Plants">
        <title>The Taxus genome provides insights into paclitaxel biosynthesis.</title>
        <authorList>
            <person name="Xiong X."/>
            <person name="Gou J."/>
            <person name="Liao Q."/>
            <person name="Li Y."/>
            <person name="Zhou Q."/>
            <person name="Bi G."/>
            <person name="Li C."/>
            <person name="Du R."/>
            <person name="Wang X."/>
            <person name="Sun T."/>
            <person name="Guo L."/>
            <person name="Liang H."/>
            <person name="Lu P."/>
            <person name="Wu Y."/>
            <person name="Zhang Z."/>
            <person name="Ro D.K."/>
            <person name="Shang Y."/>
            <person name="Huang S."/>
            <person name="Yan J."/>
        </authorList>
    </citation>
    <scope>NUCLEOTIDE SEQUENCE [LARGE SCALE GENOMIC DNA]</scope>
    <source>
        <strain evidence="12">Ta-2019</strain>
    </source>
</reference>
<evidence type="ECO:0000256" key="8">
    <source>
        <dbReference type="ARBA" id="ARBA00023228"/>
    </source>
</evidence>
<dbReference type="InterPro" id="IPR017853">
    <property type="entry name" value="GH"/>
</dbReference>
<feature type="non-terminal residue" evidence="12">
    <location>
        <position position="1"/>
    </location>
</feature>
<dbReference type="PANTHER" id="PTHR14363">
    <property type="entry name" value="HEPARANASE-RELATED"/>
    <property type="match status" value="1"/>
</dbReference>
<evidence type="ECO:0000313" key="13">
    <source>
        <dbReference type="Proteomes" id="UP000824469"/>
    </source>
</evidence>
<comment type="similarity">
    <text evidence="2">Belongs to the glycosyl hydrolase 79 family.</text>
</comment>
<sequence>MWVFGKMCLWIWLAILIIFVEACDGQSFFNPPPVVVTVGVVVNGSAKVAETDENFICATLDWWPPQKCDYGRCSWIQSSILNLDLENPTFAKAIQAFAPLKIRLGGTLQDKLLYDVGSLLQPCHPFIHDTSLMFGFSKGCLTMSRWDDVNKFLAKAGAMVMFGLNALYGRHQISKGHWGGAWNSSNARNLIQYTVDHGYKIHAWEFGNELSGIGIGARVDAEQYAADIIELDRILKEIYKKSHDEPLLVAPDGFFDAPWFQALLQGTGPNVIKAVTRHIYNLGAGVDENLTAKILNPLYLDREATKFRKMQAIVREYGPWSSSWVGESGGAFNSGRHLVSDAFINSFWYLDQLGMSSTFDTKVYCRQSLIGGNYALLNATTFEPNPDYYSALLWHRLMGRNVLSTNFTGPTYLRSYAHCAKSDTGITLLLINLSNDTSIDVLVSSYPNATLNKKGQSAKESFVHALKRFFSWAGSKTSDVRDFRMEYHLTAKDGNLHGQTMLLNGITLKLTEEGDIPSLGPVL</sequence>
<gene>
    <name evidence="12" type="ORF">KI387_003888</name>
</gene>
<evidence type="ECO:0000256" key="11">
    <source>
        <dbReference type="SAM" id="SignalP"/>
    </source>
</evidence>
<feature type="chain" id="PRO_5041365459" evidence="11">
    <location>
        <begin position="26"/>
        <end position="523"/>
    </location>
</feature>
<evidence type="ECO:0000256" key="9">
    <source>
        <dbReference type="ARBA" id="ARBA00023765"/>
    </source>
</evidence>
<dbReference type="FunFam" id="3.20.20.80:FF:000023">
    <property type="entry name" value="heparanase-like protein 3"/>
    <property type="match status" value="1"/>
</dbReference>
<dbReference type="GO" id="GO:0004566">
    <property type="term" value="F:beta-glucuronidase activity"/>
    <property type="evidence" value="ECO:0007669"/>
    <property type="project" value="TreeGrafter"/>
</dbReference>
<keyword evidence="13" id="KW-1185">Reference proteome</keyword>
<proteinExistence type="inferred from homology"/>
<dbReference type="GO" id="GO:0005576">
    <property type="term" value="C:extracellular region"/>
    <property type="evidence" value="ECO:0007669"/>
    <property type="project" value="UniProtKB-SubCell"/>
</dbReference>
<accession>A0AA38H1F9</accession>
<evidence type="ECO:0000256" key="10">
    <source>
        <dbReference type="ARBA" id="ARBA00055929"/>
    </source>
</evidence>
<keyword evidence="3" id="KW-0964">Secreted</keyword>
<organism evidence="12 13">
    <name type="scientific">Taxus chinensis</name>
    <name type="common">Chinese yew</name>
    <name type="synonym">Taxus wallichiana var. chinensis</name>
    <dbReference type="NCBI Taxonomy" id="29808"/>
    <lineage>
        <taxon>Eukaryota</taxon>
        <taxon>Viridiplantae</taxon>
        <taxon>Streptophyta</taxon>
        <taxon>Embryophyta</taxon>
        <taxon>Tracheophyta</taxon>
        <taxon>Spermatophyta</taxon>
        <taxon>Pinopsida</taxon>
        <taxon>Pinidae</taxon>
        <taxon>Conifers II</taxon>
        <taxon>Cupressales</taxon>
        <taxon>Taxaceae</taxon>
        <taxon>Taxus</taxon>
    </lineage>
</organism>
<comment type="subcellular location">
    <subcellularLocation>
        <location evidence="9">Lysosome membrane</location>
        <topology evidence="9">Peripheral membrane protein</topology>
    </subcellularLocation>
    <subcellularLocation>
        <location evidence="1">Secreted</location>
    </subcellularLocation>
</comment>
<dbReference type="EMBL" id="JAHRHJ020000001">
    <property type="protein sequence ID" value="KAH9331780.1"/>
    <property type="molecule type" value="Genomic_DNA"/>
</dbReference>
<dbReference type="SUPFAM" id="SSF51445">
    <property type="entry name" value="(Trans)glycosidases"/>
    <property type="match status" value="1"/>
</dbReference>
<evidence type="ECO:0000256" key="4">
    <source>
        <dbReference type="ARBA" id="ARBA00022729"/>
    </source>
</evidence>
<dbReference type="Gene3D" id="3.20.20.80">
    <property type="entry name" value="Glycosidases"/>
    <property type="match status" value="1"/>
</dbReference>
<evidence type="ECO:0000256" key="3">
    <source>
        <dbReference type="ARBA" id="ARBA00022525"/>
    </source>
</evidence>
<dbReference type="GO" id="GO:0005765">
    <property type="term" value="C:lysosomal membrane"/>
    <property type="evidence" value="ECO:0007669"/>
    <property type="project" value="UniProtKB-SubCell"/>
</dbReference>
<evidence type="ECO:0000256" key="5">
    <source>
        <dbReference type="ARBA" id="ARBA00022801"/>
    </source>
</evidence>
<dbReference type="PANTHER" id="PTHR14363:SF17">
    <property type="entry name" value="HEPARANASE-LIKE PROTEIN 3"/>
    <property type="match status" value="1"/>
</dbReference>
<evidence type="ECO:0000256" key="6">
    <source>
        <dbReference type="ARBA" id="ARBA00023136"/>
    </source>
</evidence>
<dbReference type="AlphaFoldDB" id="A0AA38H1F9"/>
<comment type="function">
    <text evidence="10">Endoglycosidase which is a cell surface and extracellular matrix-degrading enzyme. Cleaves heparan sulfate proteoglycans (HSPGs) into heparan sulfate side chains and core proteoglycans.</text>
</comment>
<keyword evidence="6" id="KW-0472">Membrane</keyword>
<keyword evidence="7" id="KW-0325">Glycoprotein</keyword>
<protein>
    <submittedName>
        <fullName evidence="12">Uncharacterized protein</fullName>
    </submittedName>
</protein>
<dbReference type="InterPro" id="IPR005199">
    <property type="entry name" value="Glyco_hydro_79"/>
</dbReference>
<evidence type="ECO:0000256" key="7">
    <source>
        <dbReference type="ARBA" id="ARBA00023180"/>
    </source>
</evidence>
<dbReference type="GO" id="GO:0009505">
    <property type="term" value="C:plant-type cell wall"/>
    <property type="evidence" value="ECO:0007669"/>
    <property type="project" value="TreeGrafter"/>
</dbReference>
<evidence type="ECO:0000256" key="1">
    <source>
        <dbReference type="ARBA" id="ARBA00004613"/>
    </source>
</evidence>
<keyword evidence="8" id="KW-0458">Lysosome</keyword>
<evidence type="ECO:0000313" key="12">
    <source>
        <dbReference type="EMBL" id="KAH9331780.1"/>
    </source>
</evidence>
<dbReference type="Proteomes" id="UP000824469">
    <property type="component" value="Unassembled WGS sequence"/>
</dbReference>